<keyword evidence="6 8" id="KW-1133">Transmembrane helix</keyword>
<comment type="similarity">
    <text evidence="2 8">Belongs to the 4-toluene sulfonate uptake permease (TSUP) (TC 2.A.102) family.</text>
</comment>
<organism evidence="9 10">
    <name type="scientific">Nocardioides mesophilus</name>
    <dbReference type="NCBI Taxonomy" id="433659"/>
    <lineage>
        <taxon>Bacteria</taxon>
        <taxon>Bacillati</taxon>
        <taxon>Actinomycetota</taxon>
        <taxon>Actinomycetes</taxon>
        <taxon>Propionibacteriales</taxon>
        <taxon>Nocardioidaceae</taxon>
        <taxon>Nocardioides</taxon>
    </lineage>
</organism>
<feature type="transmembrane region" description="Helical" evidence="8">
    <location>
        <begin position="123"/>
        <end position="150"/>
    </location>
</feature>
<name>A0A7G9RGK1_9ACTN</name>
<evidence type="ECO:0000256" key="2">
    <source>
        <dbReference type="ARBA" id="ARBA00009142"/>
    </source>
</evidence>
<keyword evidence="3" id="KW-0813">Transport</keyword>
<dbReference type="PANTHER" id="PTHR30269">
    <property type="entry name" value="TRANSMEMBRANE PROTEIN YFCA"/>
    <property type="match status" value="1"/>
</dbReference>
<dbReference type="EMBL" id="CP060713">
    <property type="protein sequence ID" value="QNN54726.1"/>
    <property type="molecule type" value="Genomic_DNA"/>
</dbReference>
<proteinExistence type="inferred from homology"/>
<gene>
    <name evidence="9" type="ORF">H9L09_00060</name>
</gene>
<dbReference type="Proteomes" id="UP000515947">
    <property type="component" value="Chromosome"/>
</dbReference>
<keyword evidence="10" id="KW-1185">Reference proteome</keyword>
<dbReference type="KEGG" id="nmes:H9L09_00060"/>
<dbReference type="GO" id="GO:0005886">
    <property type="term" value="C:plasma membrane"/>
    <property type="evidence" value="ECO:0007669"/>
    <property type="project" value="UniProtKB-SubCell"/>
</dbReference>
<keyword evidence="7 8" id="KW-0472">Membrane</keyword>
<keyword evidence="4 8" id="KW-1003">Cell membrane</keyword>
<keyword evidence="5 8" id="KW-0812">Transmembrane</keyword>
<feature type="transmembrane region" description="Helical" evidence="8">
    <location>
        <begin position="217"/>
        <end position="237"/>
    </location>
</feature>
<evidence type="ECO:0000256" key="3">
    <source>
        <dbReference type="ARBA" id="ARBA00022448"/>
    </source>
</evidence>
<evidence type="ECO:0000313" key="9">
    <source>
        <dbReference type="EMBL" id="QNN54726.1"/>
    </source>
</evidence>
<accession>A0A7G9RGK1</accession>
<dbReference type="InterPro" id="IPR002781">
    <property type="entry name" value="TM_pro_TauE-like"/>
</dbReference>
<feature type="transmembrane region" description="Helical" evidence="8">
    <location>
        <begin position="81"/>
        <end position="111"/>
    </location>
</feature>
<sequence>MDPRVVAILAATLVVGAAVQGLVGLGLGLVSAPVAMLLEPSLMPDLLIWLAVLLPMVTLLREREEIDWGGLRWSISARVPGTVAGVALVAAVSTRVLGIVVGTMVLVSVLLTARTVVIPVNRFSLVVAGFLSGVAGTATSIGGPPMAVLLQHRPPRQIRTTLAVYFVFGAALSLVGLAVSGNLGWAPFVLAMTLTPCLLVGFGLSRWLSGFVPRHQVRVAVLVVCGASAAVLLVRSLF</sequence>
<dbReference type="AlphaFoldDB" id="A0A7G9RGK1"/>
<evidence type="ECO:0000256" key="5">
    <source>
        <dbReference type="ARBA" id="ARBA00022692"/>
    </source>
</evidence>
<evidence type="ECO:0000256" key="7">
    <source>
        <dbReference type="ARBA" id="ARBA00023136"/>
    </source>
</evidence>
<feature type="transmembrane region" description="Helical" evidence="8">
    <location>
        <begin position="162"/>
        <end position="179"/>
    </location>
</feature>
<protein>
    <recommendedName>
        <fullName evidence="8">Probable membrane transporter protein</fullName>
    </recommendedName>
</protein>
<comment type="subcellular location">
    <subcellularLocation>
        <location evidence="1 8">Cell membrane</location>
        <topology evidence="1 8">Multi-pass membrane protein</topology>
    </subcellularLocation>
</comment>
<dbReference type="InterPro" id="IPR052017">
    <property type="entry name" value="TSUP"/>
</dbReference>
<evidence type="ECO:0000256" key="4">
    <source>
        <dbReference type="ARBA" id="ARBA00022475"/>
    </source>
</evidence>
<evidence type="ECO:0000256" key="8">
    <source>
        <dbReference type="RuleBase" id="RU363041"/>
    </source>
</evidence>
<feature type="transmembrane region" description="Helical" evidence="8">
    <location>
        <begin position="41"/>
        <end position="60"/>
    </location>
</feature>
<feature type="transmembrane region" description="Helical" evidence="8">
    <location>
        <begin position="185"/>
        <end position="205"/>
    </location>
</feature>
<reference evidence="9 10" key="1">
    <citation type="submission" date="2020-08" db="EMBL/GenBank/DDBJ databases">
        <title>Genome sequence of Nocardioides mesophilus KACC 16243T.</title>
        <authorList>
            <person name="Hyun D.-W."/>
            <person name="Bae J.-W."/>
        </authorList>
    </citation>
    <scope>NUCLEOTIDE SEQUENCE [LARGE SCALE GENOMIC DNA]</scope>
    <source>
        <strain evidence="9 10">KACC 16243</strain>
    </source>
</reference>
<evidence type="ECO:0000256" key="6">
    <source>
        <dbReference type="ARBA" id="ARBA00022989"/>
    </source>
</evidence>
<dbReference type="Pfam" id="PF01925">
    <property type="entry name" value="TauE"/>
    <property type="match status" value="1"/>
</dbReference>
<dbReference type="PANTHER" id="PTHR30269:SF37">
    <property type="entry name" value="MEMBRANE TRANSPORTER PROTEIN"/>
    <property type="match status" value="1"/>
</dbReference>
<evidence type="ECO:0000256" key="1">
    <source>
        <dbReference type="ARBA" id="ARBA00004651"/>
    </source>
</evidence>
<evidence type="ECO:0000313" key="10">
    <source>
        <dbReference type="Proteomes" id="UP000515947"/>
    </source>
</evidence>